<feature type="domain" description="SWIM-type" evidence="2">
    <location>
        <begin position="545"/>
        <end position="576"/>
    </location>
</feature>
<evidence type="ECO:0000313" key="4">
    <source>
        <dbReference type="Proteomes" id="UP000887013"/>
    </source>
</evidence>
<evidence type="ECO:0000256" key="1">
    <source>
        <dbReference type="PROSITE-ProRule" id="PRU00325"/>
    </source>
</evidence>
<dbReference type="Proteomes" id="UP000887013">
    <property type="component" value="Unassembled WGS sequence"/>
</dbReference>
<evidence type="ECO:0000259" key="2">
    <source>
        <dbReference type="PROSITE" id="PS50966"/>
    </source>
</evidence>
<protein>
    <submittedName>
        <fullName evidence="3">SWIM-type domain-containing protein</fullName>
    </submittedName>
</protein>
<dbReference type="PANTHER" id="PTHR35385:SF2">
    <property type="entry name" value="PROTEIN B, PUTATIVE-RELATED"/>
    <property type="match status" value="1"/>
</dbReference>
<dbReference type="GO" id="GO:0008270">
    <property type="term" value="F:zinc ion binding"/>
    <property type="evidence" value="ECO:0007669"/>
    <property type="project" value="UniProtKB-KW"/>
</dbReference>
<gene>
    <name evidence="3" type="primary">EPR50_G00095590</name>
    <name evidence="3" type="ORF">NPIL_596101</name>
</gene>
<organism evidence="3 4">
    <name type="scientific">Nephila pilipes</name>
    <name type="common">Giant wood spider</name>
    <name type="synonym">Nephila maculata</name>
    <dbReference type="NCBI Taxonomy" id="299642"/>
    <lineage>
        <taxon>Eukaryota</taxon>
        <taxon>Metazoa</taxon>
        <taxon>Ecdysozoa</taxon>
        <taxon>Arthropoda</taxon>
        <taxon>Chelicerata</taxon>
        <taxon>Arachnida</taxon>
        <taxon>Araneae</taxon>
        <taxon>Araneomorphae</taxon>
        <taxon>Entelegynae</taxon>
        <taxon>Araneoidea</taxon>
        <taxon>Nephilidae</taxon>
        <taxon>Nephila</taxon>
    </lineage>
</organism>
<dbReference type="OrthoDB" id="6431356at2759"/>
<keyword evidence="4" id="KW-1185">Reference proteome</keyword>
<dbReference type="PANTHER" id="PTHR35385">
    <property type="entry name" value="PROTEIN B, PUTATIVE-RELATED-RELATED"/>
    <property type="match status" value="1"/>
</dbReference>
<sequence>MSYSKNIIFDDLPNHYNYFLLDKTENIFIFRIKEVKDEVSAWDWLRKLSEITKVTWRKAKTYPRCGRNNVFRVDLKCQHAKDHRTTGIGFTKKTNCEAILQIVVKRYYERTRSEKRNALDKEYPTIVTFKNTHNHSLDSASILRFRDLSSETKEKLRTLFYQGHSAASALCHLKSDLMLEYKENYFKIESDGFYVPSISVVSKLFQREFSGENVEFEESIIKNLKIMIDRYNNLTSGRAELGKSAHNNHFVVICTPIMMRAHKVIPQTAELVLVEVLQDLEKKCGTYFFTTPTPAGDIPIAAIVSDIGETDMFEEALTLLKKILPNNSFFSQQMPKVLLTREDMKERESLKKEFPLSQLFSCQFHFLKTVWIWLCDEQHNVTSDDREEIYFMVKDIMDATSEDDAVIKYLMLLFSPTVMRDEKLRIYCENLWEKRNEWASYVQRKMSLRISDSTNYVAVVFRVMKDLILNKLSSFNFPQKVNYILTRFEKYVQKWLVEFCKGKYPKSFFISTLPKISNLVAFDIVKIEGIYGLFKVLNNLSNEEYIVDIVNGICSCRDGQIGKLCTHALEVITNLDDEIQNCFDSVINETKHKLFYVATGTAQPNDLCSQLRYSLVSTKILNGSMIDELNSDYLDTFLNDTSVSNSCSKTNNSSEISDHELTSQDWIEFEALCNRIKKGIDTSPETFVPAVKKMLRNTKQFANTDVGLVSAIHNFATYQSAASKYKEKDSSVQKNSDRRSTIIKIRPSRLNKEMDDCTVSKTSLLGKRKATLSNNPTVVSIHVDKITNATMHIKI</sequence>
<dbReference type="PROSITE" id="PS50966">
    <property type="entry name" value="ZF_SWIM"/>
    <property type="match status" value="1"/>
</dbReference>
<reference evidence="3" key="1">
    <citation type="submission" date="2020-08" db="EMBL/GenBank/DDBJ databases">
        <title>Multicomponent nature underlies the extraordinary mechanical properties of spider dragline silk.</title>
        <authorList>
            <person name="Kono N."/>
            <person name="Nakamura H."/>
            <person name="Mori M."/>
            <person name="Yoshida Y."/>
            <person name="Ohtoshi R."/>
            <person name="Malay A.D."/>
            <person name="Moran D.A.P."/>
            <person name="Tomita M."/>
            <person name="Numata K."/>
            <person name="Arakawa K."/>
        </authorList>
    </citation>
    <scope>NUCLEOTIDE SEQUENCE</scope>
</reference>
<dbReference type="EMBL" id="BMAW01132840">
    <property type="protein sequence ID" value="GFU45375.1"/>
    <property type="molecule type" value="Genomic_DNA"/>
</dbReference>
<keyword evidence="1" id="KW-0863">Zinc-finger</keyword>
<keyword evidence="1" id="KW-0479">Metal-binding</keyword>
<accession>A0A8X6QXY8</accession>
<dbReference type="AlphaFoldDB" id="A0A8X6QXY8"/>
<keyword evidence="1" id="KW-0862">Zinc</keyword>
<name>A0A8X6QXY8_NEPPI</name>
<dbReference type="InterPro" id="IPR007527">
    <property type="entry name" value="Znf_SWIM"/>
</dbReference>
<evidence type="ECO:0000313" key="3">
    <source>
        <dbReference type="EMBL" id="GFU45375.1"/>
    </source>
</evidence>
<proteinExistence type="predicted"/>
<comment type="caution">
    <text evidence="3">The sequence shown here is derived from an EMBL/GenBank/DDBJ whole genome shotgun (WGS) entry which is preliminary data.</text>
</comment>